<evidence type="ECO:0000256" key="3">
    <source>
        <dbReference type="ARBA" id="ARBA00023157"/>
    </source>
</evidence>
<dbReference type="Gene3D" id="2.60.40.10">
    <property type="entry name" value="Immunoglobulins"/>
    <property type="match status" value="4"/>
</dbReference>
<proteinExistence type="predicted"/>
<dbReference type="CDD" id="cd00098">
    <property type="entry name" value="IgC1"/>
    <property type="match status" value="1"/>
</dbReference>
<dbReference type="PANTHER" id="PTHR23266">
    <property type="entry name" value="IMMUNOGLOBULIN HEAVY CHAIN"/>
    <property type="match status" value="1"/>
</dbReference>
<keyword evidence="3" id="KW-1015">Disulfide bond</keyword>
<dbReference type="GO" id="GO:0005576">
    <property type="term" value="C:extracellular region"/>
    <property type="evidence" value="ECO:0007669"/>
    <property type="project" value="UniProtKB-ARBA"/>
</dbReference>
<dbReference type="STRING" id="1676925.ENSPKIP00000007459"/>
<dbReference type="AlphaFoldDB" id="A0A3B3QNP2"/>
<dbReference type="GO" id="GO:0019814">
    <property type="term" value="C:immunoglobulin complex"/>
    <property type="evidence" value="ECO:0007669"/>
    <property type="project" value="UniProtKB-KW"/>
</dbReference>
<evidence type="ECO:0000313" key="8">
    <source>
        <dbReference type="Ensembl" id="ENSPKIP00000007459.1"/>
    </source>
</evidence>
<keyword evidence="9" id="KW-1185">Reference proteome</keyword>
<dbReference type="FunFam" id="2.60.40.10:FF:000283">
    <property type="entry name" value="Immunoglobulin kappa constant"/>
    <property type="match status" value="1"/>
</dbReference>
<keyword evidence="4" id="KW-0393">Immunoglobulin domain</keyword>
<feature type="signal peptide" evidence="6">
    <location>
        <begin position="1"/>
        <end position="21"/>
    </location>
</feature>
<feature type="domain" description="Ig-like" evidence="7">
    <location>
        <begin position="255"/>
        <end position="345"/>
    </location>
</feature>
<reference evidence="8" key="1">
    <citation type="submission" date="2025-08" db="UniProtKB">
        <authorList>
            <consortium name="Ensembl"/>
        </authorList>
    </citation>
    <scope>IDENTIFICATION</scope>
</reference>
<keyword evidence="5" id="KW-1280">Immunoglobulin</keyword>
<dbReference type="InterPro" id="IPR013783">
    <property type="entry name" value="Ig-like_fold"/>
</dbReference>
<dbReference type="InterPro" id="IPR003599">
    <property type="entry name" value="Ig_sub"/>
</dbReference>
<dbReference type="Proteomes" id="UP000261540">
    <property type="component" value="Unplaced"/>
</dbReference>
<sequence length="465" mass="51653">MESIYFKLYHLIILFFTGAHCNIELTQPDSVTVKPGESLTISCKVSGYSVTDSNYCTSFIRQQAPGKGLEWIARIDPADDTTYYSQSVKGRFTISCDNSKNQVYLQMNSLKAEDTAVYYCVPGPPYKFDYQGKGTQVTVTNAQPHTPPTVHPLPLLVTLPSGESRVDALMCVIQDFHPKSVTVTWKAGDRTVSGQTWESEKGQTGLYSASSLLKPDSSVWESDTVYTCEVQHSTNKTTKTISKGESSLDVTLKPPRVKEMFIDNRAVLECIMTGEDEAIKEAEVTWMLDSVQVTDKITQTGTEKADQLFRKSSILTLAVMDWQGDKTVKCSVQQKGGPTITKTLSFGQKGSMSPPTVSIQTPSTDDLNGKSEFFLLCLVTGFYPQEIYIMWQVDGGQYEEGITGEPFWTGDKYSVTSLFNVSKVDWDSGKMYSCSTRHASQERKPYMHIHVSKSTGNSLECPVCE</sequence>
<feature type="domain" description="Ig-like" evidence="7">
    <location>
        <begin position="355"/>
        <end position="452"/>
    </location>
</feature>
<evidence type="ECO:0000256" key="4">
    <source>
        <dbReference type="ARBA" id="ARBA00023319"/>
    </source>
</evidence>
<dbReference type="SUPFAM" id="SSF48726">
    <property type="entry name" value="Immunoglobulin"/>
    <property type="match status" value="4"/>
</dbReference>
<dbReference type="PROSITE" id="PS00290">
    <property type="entry name" value="IG_MHC"/>
    <property type="match status" value="1"/>
</dbReference>
<dbReference type="GO" id="GO:0002250">
    <property type="term" value="P:adaptive immune response"/>
    <property type="evidence" value="ECO:0007669"/>
    <property type="project" value="UniProtKB-KW"/>
</dbReference>
<dbReference type="SMART" id="SM00406">
    <property type="entry name" value="IGv"/>
    <property type="match status" value="1"/>
</dbReference>
<evidence type="ECO:0000256" key="6">
    <source>
        <dbReference type="SAM" id="SignalP"/>
    </source>
</evidence>
<dbReference type="FunFam" id="2.60.40.10:FF:001878">
    <property type="entry name" value="Immunoglobulin heavy variable 1-4"/>
    <property type="match status" value="1"/>
</dbReference>
<name>A0A3B3QNP2_9TELE</name>
<evidence type="ECO:0000313" key="9">
    <source>
        <dbReference type="Proteomes" id="UP000261540"/>
    </source>
</evidence>
<keyword evidence="2" id="KW-1064">Adaptive immunity</keyword>
<keyword evidence="6" id="KW-0732">Signal</keyword>
<evidence type="ECO:0000256" key="5">
    <source>
        <dbReference type="ARBA" id="ARBA00043265"/>
    </source>
</evidence>
<evidence type="ECO:0000259" key="7">
    <source>
        <dbReference type="PROSITE" id="PS50835"/>
    </source>
</evidence>
<reference evidence="8" key="2">
    <citation type="submission" date="2025-09" db="UniProtKB">
        <authorList>
            <consortium name="Ensembl"/>
        </authorList>
    </citation>
    <scope>IDENTIFICATION</scope>
</reference>
<dbReference type="Pfam" id="PF07654">
    <property type="entry name" value="C1-set"/>
    <property type="match status" value="3"/>
</dbReference>
<accession>A0A3B3QNP2</accession>
<dbReference type="InterPro" id="IPR003597">
    <property type="entry name" value="Ig_C1-set"/>
</dbReference>
<feature type="domain" description="Ig-like" evidence="7">
    <location>
        <begin position="21"/>
        <end position="140"/>
    </location>
</feature>
<dbReference type="CDD" id="cd04981">
    <property type="entry name" value="IgV_H"/>
    <property type="match status" value="1"/>
</dbReference>
<evidence type="ECO:0000256" key="2">
    <source>
        <dbReference type="ARBA" id="ARBA00023130"/>
    </source>
</evidence>
<feature type="domain" description="Ig-like" evidence="7">
    <location>
        <begin position="148"/>
        <end position="242"/>
    </location>
</feature>
<evidence type="ECO:0000256" key="1">
    <source>
        <dbReference type="ARBA" id="ARBA00022859"/>
    </source>
</evidence>
<dbReference type="SMART" id="SM00407">
    <property type="entry name" value="IGc1"/>
    <property type="match status" value="3"/>
</dbReference>
<dbReference type="InterPro" id="IPR036179">
    <property type="entry name" value="Ig-like_dom_sf"/>
</dbReference>
<dbReference type="InterPro" id="IPR013106">
    <property type="entry name" value="Ig_V-set"/>
</dbReference>
<dbReference type="SMART" id="SM00409">
    <property type="entry name" value="IG"/>
    <property type="match status" value="2"/>
</dbReference>
<organism evidence="8 9">
    <name type="scientific">Paramormyrops kingsleyae</name>
    <dbReference type="NCBI Taxonomy" id="1676925"/>
    <lineage>
        <taxon>Eukaryota</taxon>
        <taxon>Metazoa</taxon>
        <taxon>Chordata</taxon>
        <taxon>Craniata</taxon>
        <taxon>Vertebrata</taxon>
        <taxon>Euteleostomi</taxon>
        <taxon>Actinopterygii</taxon>
        <taxon>Neopterygii</taxon>
        <taxon>Teleostei</taxon>
        <taxon>Osteoglossocephala</taxon>
        <taxon>Osteoglossomorpha</taxon>
        <taxon>Osteoglossiformes</taxon>
        <taxon>Mormyridae</taxon>
        <taxon>Paramormyrops</taxon>
    </lineage>
</organism>
<keyword evidence="1" id="KW-0391">Immunity</keyword>
<protein>
    <recommendedName>
        <fullName evidence="7">Ig-like domain-containing protein</fullName>
    </recommendedName>
</protein>
<dbReference type="PROSITE" id="PS50835">
    <property type="entry name" value="IG_LIKE"/>
    <property type="match status" value="4"/>
</dbReference>
<dbReference type="GeneTree" id="ENSGT01140000282517"/>
<feature type="chain" id="PRO_5017335144" description="Ig-like domain-containing protein" evidence="6">
    <location>
        <begin position="22"/>
        <end position="465"/>
    </location>
</feature>
<dbReference type="InterPro" id="IPR007110">
    <property type="entry name" value="Ig-like_dom"/>
</dbReference>
<dbReference type="Pfam" id="PF07686">
    <property type="entry name" value="V-set"/>
    <property type="match status" value="1"/>
</dbReference>
<dbReference type="Ensembl" id="ENSPKIT00000031515.1">
    <property type="protein sequence ID" value="ENSPKIP00000007459.1"/>
    <property type="gene ID" value="ENSPKIG00000023328.1"/>
</dbReference>
<dbReference type="InterPro" id="IPR003006">
    <property type="entry name" value="Ig/MHC_CS"/>
</dbReference>
<dbReference type="InterPro" id="IPR050199">
    <property type="entry name" value="IgHV"/>
</dbReference>